<evidence type="ECO:0000259" key="1">
    <source>
        <dbReference type="Pfam" id="PF24401"/>
    </source>
</evidence>
<feature type="domain" description="wHTH-Hsp90 Na associated" evidence="2">
    <location>
        <begin position="997"/>
        <end position="1050"/>
    </location>
</feature>
<dbReference type="InterPro" id="IPR056506">
    <property type="entry name" value="iHD-CE"/>
</dbReference>
<reference evidence="3 4" key="1">
    <citation type="submission" date="2020-02" db="EMBL/GenBank/DDBJ databases">
        <title>Whole-genome analyses of novel actinobacteria.</title>
        <authorList>
            <person name="Sahin N."/>
            <person name="Gencbay T."/>
        </authorList>
    </citation>
    <scope>NUCLEOTIDE SEQUENCE [LARGE SCALE GENOMIC DNA]</scope>
    <source>
        <strain evidence="3 4">HC44</strain>
    </source>
</reference>
<comment type="caution">
    <text evidence="3">The sequence shown here is derived from an EMBL/GenBank/DDBJ whole genome shotgun (WGS) entry which is preliminary data.</text>
</comment>
<dbReference type="InterPro" id="IPR036890">
    <property type="entry name" value="HATPase_C_sf"/>
</dbReference>
<evidence type="ECO:0000313" key="4">
    <source>
        <dbReference type="Proteomes" id="UP000472335"/>
    </source>
</evidence>
<dbReference type="Pfam" id="PF24410">
    <property type="entry name" value="wHTH-HSP90_Na-assoc"/>
    <property type="match status" value="5"/>
</dbReference>
<evidence type="ECO:0000259" key="2">
    <source>
        <dbReference type="Pfam" id="PF24410"/>
    </source>
</evidence>
<dbReference type="InterPro" id="IPR020575">
    <property type="entry name" value="Hsp90_N"/>
</dbReference>
<feature type="domain" description="wHTH-Hsp90 Na associated" evidence="2">
    <location>
        <begin position="932"/>
        <end position="985"/>
    </location>
</feature>
<protein>
    <submittedName>
        <fullName evidence="3">Uncharacterized protein</fullName>
    </submittedName>
</protein>
<dbReference type="RefSeq" id="WP_165266128.1">
    <property type="nucleotide sequence ID" value="NZ_JAAKZY010000168.1"/>
</dbReference>
<dbReference type="Pfam" id="PF24401">
    <property type="entry name" value="iHD-CE"/>
    <property type="match status" value="1"/>
</dbReference>
<feature type="domain" description="wHTH-Hsp90 Na associated" evidence="2">
    <location>
        <begin position="1253"/>
        <end position="1303"/>
    </location>
</feature>
<dbReference type="PRINTS" id="PR00775">
    <property type="entry name" value="HEATSHOCK90"/>
</dbReference>
<name>A0A6G4VGX7_9ACTN</name>
<dbReference type="Gene3D" id="3.30.565.10">
    <property type="entry name" value="Histidine kinase-like ATPase, C-terminal domain"/>
    <property type="match status" value="1"/>
</dbReference>
<sequence length="1329" mass="146770">MTDRGGADNSVNESTNHGVIVQVGVVNGPVVVAPAAASSPETVSPDPWVREVADSPLWERVPEGRDKAPFLSAAHTVASRLVALHDEDERELAGDPWWDRSFATRFHGEISQLVCGEADADWDFHPAEVLLLTLAPYLSQTLWVRLATGRAHVDPAHLELGRAGEERAAFEKFFDRGYERLVRRATLRLAERQGAESDIGWWLFHQWLDHGLRGTEDHWREYTALVAHLPLNDPLSQGLFHRRRAGQLLYGLRLPLEEMGRPERLGRLDATDSVGGGGRMPQKVRVRRLALLLGLARARALDLPALPDDLVENLGIPERVDLAELRETVAGATWNSDNGPMVLQAADCHHEAVVESLRRHAEHVDAFLYDIHRAARTGEGLEPLGALPQRASAEGVKAAERNDGQPKFGGYGKFRVDPRRVQNLLMGDQLYRSPGLAVRELYQNALDACRYRKARTDYLASEPGASPDDWVGRIRFTQGEVDGRPYLECEDNGIGMGESELTRVFAEAGTRFTDLTDVRNERSAWEQRGIHLYPVSRFGIGVLSYFMIADEIEVTTRRLGEDGVMTEPCLKVVIYGPNHLFRIRKGPARREAGTTVRLYLRDGAPSCVKELTRLLGVAEFETSAVHGALSAKWEAGRYRLRQGRRLDDSDRLDTHGRHVPGPVAEDSGVPQVVWCQHGGGVLVDGILTRPMKRRGVLTAVERRRSSLGLSDDVLSDDSLRGALVNLTGKDVPKLSVDRLQILDDVSDDVERLLRAAAAELATSTSGPVSFRWIARLADDSPKVADIVTKAVMEADRELKLTDGRTFRPAEVGCLPADEPLIDWMSGGNGGPSVRDMPDHVLLWRLLAHGAAEKLVELVPELRDAGPLLPALPSDVLVLASDEGWVGADSWTKPGHILWTAGRIGATTREVALRAEQLRASVLHVGRYTDTAPDLLDLALLSVHLNGEPYWCSTDDPVPLEHFLDAYVRHGVGIKEAAARMESYGFDVSLAEELPDCPEKTDLRLLSPDGEGEGSWWSPESEVPPGHLLWMAERTGLPLAEVCRRLRAYGLPATDPPEQPGRHDLRLLSRRRDGGPDWFAPGVTVSYGHLLGAAKTCGLAVAEVVSVLRSYGMRPQETPPLMLSATDRRLLDLAADPDADDAWSPPEFVYYSDMWESAEELGMSLKSVAERLRVLGVSCALDFPEELTELDERLLDAELGLWVARRSDETDVSMWDLLLTARRLRRSPSEIAARLESYGLHVPRHGSPHQNDLRDDLVLLSKEQDSASPWFEAGETVLLSHLCAASKKLGITIPEAAERLRRLGIDVPDVTDTIRAAMARLPCRPEVPSP</sequence>
<keyword evidence="4" id="KW-1185">Reference proteome</keyword>
<organism evidence="3 4">
    <name type="scientific">Streptomyces scabichelini</name>
    <dbReference type="NCBI Taxonomy" id="2711217"/>
    <lineage>
        <taxon>Bacteria</taxon>
        <taxon>Bacillati</taxon>
        <taxon>Actinomycetota</taxon>
        <taxon>Actinomycetes</taxon>
        <taxon>Kitasatosporales</taxon>
        <taxon>Streptomycetaceae</taxon>
        <taxon>Streptomyces</taxon>
    </lineage>
</organism>
<feature type="domain" description="wHTH-Hsp90 Na associated" evidence="2">
    <location>
        <begin position="1186"/>
        <end position="1239"/>
    </location>
</feature>
<gene>
    <name evidence="3" type="ORF">G5C60_37055</name>
</gene>
<dbReference type="InterPro" id="IPR056507">
    <property type="entry name" value="wHTH-HSP90_Na-assoc"/>
</dbReference>
<dbReference type="Proteomes" id="UP000472335">
    <property type="component" value="Unassembled WGS sequence"/>
</dbReference>
<feature type="domain" description="iHD-CE" evidence="1">
    <location>
        <begin position="48"/>
        <end position="399"/>
    </location>
</feature>
<accession>A0A6G4VGX7</accession>
<evidence type="ECO:0000313" key="3">
    <source>
        <dbReference type="EMBL" id="NGO13064.1"/>
    </source>
</evidence>
<feature type="domain" description="wHTH-Hsp90 Na associated" evidence="2">
    <location>
        <begin position="1059"/>
        <end position="1111"/>
    </location>
</feature>
<proteinExistence type="predicted"/>
<dbReference type="EMBL" id="JAAKZY010000168">
    <property type="protein sequence ID" value="NGO13064.1"/>
    <property type="molecule type" value="Genomic_DNA"/>
</dbReference>
<dbReference type="SUPFAM" id="SSF55874">
    <property type="entry name" value="ATPase domain of HSP90 chaperone/DNA topoisomerase II/histidine kinase"/>
    <property type="match status" value="1"/>
</dbReference>